<evidence type="ECO:0000313" key="1">
    <source>
        <dbReference type="EMBL" id="PSV95219.1"/>
    </source>
</evidence>
<sequence length="59" mass="6707">MVTALDRNDFGKMLAWRRKWLPSENDSDANLARAVWLEKNHWENMAIATANGVAKAFSS</sequence>
<reference evidence="1 2" key="1">
    <citation type="submission" date="2018-01" db="EMBL/GenBank/DDBJ databases">
        <title>Whole genome sequencing of Histamine producing bacteria.</title>
        <authorList>
            <person name="Butler K."/>
        </authorList>
    </citation>
    <scope>NUCLEOTIDE SEQUENCE [LARGE SCALE GENOMIC DNA]</scope>
    <source>
        <strain evidence="1 2">NCIMB 13481</strain>
    </source>
</reference>
<gene>
    <name evidence="1" type="ORF">C9I88_13560</name>
</gene>
<evidence type="ECO:0000313" key="2">
    <source>
        <dbReference type="Proteomes" id="UP000241954"/>
    </source>
</evidence>
<dbReference type="Proteomes" id="UP000241954">
    <property type="component" value="Unassembled WGS sequence"/>
</dbReference>
<dbReference type="EMBL" id="PYLW01000015">
    <property type="protein sequence ID" value="PSV95219.1"/>
    <property type="molecule type" value="Genomic_DNA"/>
</dbReference>
<dbReference type="Pfam" id="PF21830">
    <property type="entry name" value="DUF6890"/>
    <property type="match status" value="1"/>
</dbReference>
<dbReference type="InterPro" id="IPR054184">
    <property type="entry name" value="DUF6890"/>
</dbReference>
<accession>A0A2T3MJ39</accession>
<comment type="caution">
    <text evidence="1">The sequence shown here is derived from an EMBL/GenBank/DDBJ whole genome shotgun (WGS) entry which is preliminary data.</text>
</comment>
<organism evidence="1 2">
    <name type="scientific">Photobacterium iliopiscarium</name>
    <dbReference type="NCBI Taxonomy" id="56192"/>
    <lineage>
        <taxon>Bacteria</taxon>
        <taxon>Pseudomonadati</taxon>
        <taxon>Pseudomonadota</taxon>
        <taxon>Gammaproteobacteria</taxon>
        <taxon>Vibrionales</taxon>
        <taxon>Vibrionaceae</taxon>
        <taxon>Photobacterium</taxon>
    </lineage>
</organism>
<protein>
    <submittedName>
        <fullName evidence="1">Uncharacterized protein</fullName>
    </submittedName>
</protein>
<proteinExistence type="predicted"/>
<dbReference type="AlphaFoldDB" id="A0A2T3MJ39"/>
<name>A0A2T3MJ39_9GAMM</name>